<dbReference type="RefSeq" id="WP_184221761.1">
    <property type="nucleotide sequence ID" value="NZ_JACHIP010000007.1"/>
</dbReference>
<feature type="transmembrane region" description="Helical" evidence="6">
    <location>
        <begin position="163"/>
        <end position="182"/>
    </location>
</feature>
<keyword evidence="8" id="KW-1185">Reference proteome</keyword>
<proteinExistence type="predicted"/>
<keyword evidence="5 6" id="KW-0472">Membrane</keyword>
<keyword evidence="4 6" id="KW-1133">Transmembrane helix</keyword>
<comment type="subcellular location">
    <subcellularLocation>
        <location evidence="1">Cell membrane</location>
        <topology evidence="1">Multi-pass membrane protein</topology>
    </subcellularLocation>
</comment>
<dbReference type="AlphaFoldDB" id="A0A7W7ZH77"/>
<dbReference type="Pfam" id="PF03706">
    <property type="entry name" value="LPG_synthase_TM"/>
    <property type="match status" value="1"/>
</dbReference>
<evidence type="ECO:0000313" key="8">
    <source>
        <dbReference type="Proteomes" id="UP000540989"/>
    </source>
</evidence>
<keyword evidence="3 6" id="KW-0812">Transmembrane</keyword>
<accession>A0A7W7ZH77</accession>
<evidence type="ECO:0000256" key="1">
    <source>
        <dbReference type="ARBA" id="ARBA00004651"/>
    </source>
</evidence>
<evidence type="ECO:0000256" key="4">
    <source>
        <dbReference type="ARBA" id="ARBA00022989"/>
    </source>
</evidence>
<organism evidence="7 8">
    <name type="scientific">Granulicella aggregans</name>
    <dbReference type="NCBI Taxonomy" id="474949"/>
    <lineage>
        <taxon>Bacteria</taxon>
        <taxon>Pseudomonadati</taxon>
        <taxon>Acidobacteriota</taxon>
        <taxon>Terriglobia</taxon>
        <taxon>Terriglobales</taxon>
        <taxon>Acidobacteriaceae</taxon>
        <taxon>Granulicella</taxon>
    </lineage>
</organism>
<evidence type="ECO:0000256" key="5">
    <source>
        <dbReference type="ARBA" id="ARBA00023136"/>
    </source>
</evidence>
<feature type="transmembrane region" description="Helical" evidence="6">
    <location>
        <begin position="19"/>
        <end position="38"/>
    </location>
</feature>
<sequence length="344" mass="36884">MSEANLVVPKDGASKGRNLLKTLPGLLISAGFLWYTFSKISFFDLRAVRMVAPVWVLGVLAFTLASYTLRCLRWTRMMRSTGAKFGVCARVLMTSLAANNILPLRIGDIMRVFTYAGDLGASPSVILSTVILEKLLDIFILVLLFTVTMGADASPHSKALAKTLLAISTVGLLVLIVGARTLKGPLERFFAKHASNAKIAKLEHFIMLAIDCLLEIGIPGSMFLLAQSAVIWACEGMIFVSAAKLIGLMSDKIGPWAAVSVANLSYLIPSSPGAIGTLDLAVTTDLELHGAVAAQAAPFALLVHAWLLISVTGAGGIIFLIHRARRPEHKPLIEEIETLPTELP</sequence>
<reference evidence="7 8" key="1">
    <citation type="submission" date="2020-08" db="EMBL/GenBank/DDBJ databases">
        <title>Genomic Encyclopedia of Type Strains, Phase IV (KMG-V): Genome sequencing to study the core and pangenomes of soil and plant-associated prokaryotes.</title>
        <authorList>
            <person name="Whitman W."/>
        </authorList>
    </citation>
    <scope>NUCLEOTIDE SEQUENCE [LARGE SCALE GENOMIC DNA]</scope>
    <source>
        <strain evidence="7 8">M8UP14</strain>
    </source>
</reference>
<name>A0A7W7ZH77_9BACT</name>
<feature type="transmembrane region" description="Helical" evidence="6">
    <location>
        <begin position="135"/>
        <end position="151"/>
    </location>
</feature>
<dbReference type="GO" id="GO:0005886">
    <property type="term" value="C:plasma membrane"/>
    <property type="evidence" value="ECO:0007669"/>
    <property type="project" value="UniProtKB-SubCell"/>
</dbReference>
<feature type="transmembrane region" description="Helical" evidence="6">
    <location>
        <begin position="50"/>
        <end position="69"/>
    </location>
</feature>
<keyword evidence="2" id="KW-1003">Cell membrane</keyword>
<feature type="transmembrane region" description="Helical" evidence="6">
    <location>
        <begin position="296"/>
        <end position="321"/>
    </location>
</feature>
<feature type="transmembrane region" description="Helical" evidence="6">
    <location>
        <begin position="256"/>
        <end position="276"/>
    </location>
</feature>
<dbReference type="EMBL" id="JACHIP010000007">
    <property type="protein sequence ID" value="MBB5059865.1"/>
    <property type="molecule type" value="Genomic_DNA"/>
</dbReference>
<evidence type="ECO:0008006" key="9">
    <source>
        <dbReference type="Google" id="ProtNLM"/>
    </source>
</evidence>
<dbReference type="PANTHER" id="PTHR39087:SF2">
    <property type="entry name" value="UPF0104 MEMBRANE PROTEIN MJ1595"/>
    <property type="match status" value="1"/>
</dbReference>
<gene>
    <name evidence="7" type="ORF">HDF16_004594</name>
</gene>
<evidence type="ECO:0000256" key="3">
    <source>
        <dbReference type="ARBA" id="ARBA00022692"/>
    </source>
</evidence>
<dbReference type="InterPro" id="IPR022791">
    <property type="entry name" value="L-PG_synthase/AglD"/>
</dbReference>
<dbReference type="Proteomes" id="UP000540989">
    <property type="component" value="Unassembled WGS sequence"/>
</dbReference>
<evidence type="ECO:0000256" key="2">
    <source>
        <dbReference type="ARBA" id="ARBA00022475"/>
    </source>
</evidence>
<evidence type="ECO:0000256" key="6">
    <source>
        <dbReference type="SAM" id="Phobius"/>
    </source>
</evidence>
<comment type="caution">
    <text evidence="7">The sequence shown here is derived from an EMBL/GenBank/DDBJ whole genome shotgun (WGS) entry which is preliminary data.</text>
</comment>
<dbReference type="PANTHER" id="PTHR39087">
    <property type="entry name" value="UPF0104 MEMBRANE PROTEIN MJ1595"/>
    <property type="match status" value="1"/>
</dbReference>
<feature type="transmembrane region" description="Helical" evidence="6">
    <location>
        <begin position="230"/>
        <end position="249"/>
    </location>
</feature>
<protein>
    <recommendedName>
        <fullName evidence="9">Lysylphosphatidylglycerol synthase-like protein</fullName>
    </recommendedName>
</protein>
<evidence type="ECO:0000313" key="7">
    <source>
        <dbReference type="EMBL" id="MBB5059865.1"/>
    </source>
</evidence>